<protein>
    <submittedName>
        <fullName evidence="1">Uncharacterized protein</fullName>
    </submittedName>
</protein>
<sequence>MLVWRAISHREVVDAINAFDNRGRQVRVWERYMLILGCRGTLGLQNNIVIQETFRTCNTRQALKSRILNSSECYALHGENGEQTRLHPERNCCIFIYFKAKPSMVFIVMRFETRYAVITSACCELVASCHFFLDQEG</sequence>
<name>W7TIX7_9STRA</name>
<organism evidence="1 2">
    <name type="scientific">Nannochloropsis gaditana</name>
    <dbReference type="NCBI Taxonomy" id="72520"/>
    <lineage>
        <taxon>Eukaryota</taxon>
        <taxon>Sar</taxon>
        <taxon>Stramenopiles</taxon>
        <taxon>Ochrophyta</taxon>
        <taxon>Eustigmatophyceae</taxon>
        <taxon>Eustigmatales</taxon>
        <taxon>Monodopsidaceae</taxon>
        <taxon>Nannochloropsis</taxon>
    </lineage>
</organism>
<accession>W7TIX7</accession>
<keyword evidence="2" id="KW-1185">Reference proteome</keyword>
<dbReference type="EMBL" id="AZIL01002741">
    <property type="protein sequence ID" value="EWM20914.1"/>
    <property type="molecule type" value="Genomic_DNA"/>
</dbReference>
<evidence type="ECO:0000313" key="2">
    <source>
        <dbReference type="Proteomes" id="UP000019335"/>
    </source>
</evidence>
<dbReference type="AlphaFoldDB" id="W7TIX7"/>
<reference evidence="1 2" key="1">
    <citation type="journal article" date="2014" name="Mol. Plant">
        <title>Chromosome Scale Genome Assembly and Transcriptome Profiling of Nannochloropsis gaditana in Nitrogen Depletion.</title>
        <authorList>
            <person name="Corteggiani Carpinelli E."/>
            <person name="Telatin A."/>
            <person name="Vitulo N."/>
            <person name="Forcato C."/>
            <person name="D'Angelo M."/>
            <person name="Schiavon R."/>
            <person name="Vezzi A."/>
            <person name="Giacometti G.M."/>
            <person name="Morosinotto T."/>
            <person name="Valle G."/>
        </authorList>
    </citation>
    <scope>NUCLEOTIDE SEQUENCE [LARGE SCALE GENOMIC DNA]</scope>
    <source>
        <strain evidence="1 2">B-31</strain>
    </source>
</reference>
<dbReference type="Proteomes" id="UP000019335">
    <property type="component" value="Unassembled WGS sequence"/>
</dbReference>
<comment type="caution">
    <text evidence="1">The sequence shown here is derived from an EMBL/GenBank/DDBJ whole genome shotgun (WGS) entry which is preliminary data.</text>
</comment>
<gene>
    <name evidence="1" type="ORF">Naga_100061g1</name>
</gene>
<proteinExistence type="predicted"/>
<evidence type="ECO:0000313" key="1">
    <source>
        <dbReference type="EMBL" id="EWM20914.1"/>
    </source>
</evidence>